<dbReference type="OrthoDB" id="10250354at2759"/>
<reference evidence="3 4" key="1">
    <citation type="submission" date="2018-05" db="EMBL/GenBank/DDBJ databases">
        <title>Whole genome sequencing for identification of molecular markers to develop diagnostic detection tools for the regulated plant pathogen Lachnellula willkommii.</title>
        <authorList>
            <person name="Giroux E."/>
            <person name="Bilodeau G."/>
        </authorList>
    </citation>
    <scope>NUCLEOTIDE SEQUENCE [LARGE SCALE GENOMIC DNA]</scope>
    <source>
        <strain evidence="3 4">CBS 625.97</strain>
    </source>
</reference>
<feature type="compositionally biased region" description="Polar residues" evidence="1">
    <location>
        <begin position="630"/>
        <end position="645"/>
    </location>
</feature>
<feature type="compositionally biased region" description="Polar residues" evidence="1">
    <location>
        <begin position="653"/>
        <end position="670"/>
    </location>
</feature>
<sequence length="1008" mass="110321">MVKADLARDYYGDLELPPGADAVEIKKQFKKLALTYHPDRNPGRESEVVAKFQKIQSAHEVLSEPSEKARYDANRIKTTYKASYSGGTASGVRGNPWSTAGAQWAPPPKPPTARNRPAPPPPSAGARRYDKFDAPKTSSSQYAYEGAEARKGTYEAWEHMKGHSAKPSQTRTAPRPPPREPPKPAKDYRKPPPKPAYEEYRDSTPDTSPHRRSASTSASARKGFMPNTPGGDEPAAPRGAYFTSRAPPPAVPPRNPPSASSANVGADPLRQFRDVEGDDKVPNLEKRYTPYATHGGEKLNPFESANLNRSKSTREPSSKTGKNVPRTGSDPNLASPRRPRSFADSTRPRTSAAYQTPTVDIDSDSSDDATGPHLNGHAFGKSRASMRRSNGAAASQGQPDSNAAEASPISRKPKSKLTRFQQWTKENPGKQPDVDSWIPDGPPLRSEKPNTQSDKDKMYASSDFPFSGKQRSSSYSAKLPTVSEKNSAKHPKFASRQTPSAFDIDKFPNRFPAGDGEPAPPSGVASEPHTLNPFEGLQRNLVDQLLSNKSNSSSRHNSGDSSCAHESSSVSSRSGKHSINGKPCSSSNQWQDYRDPLETASPSKKSRPLDNLHPVHSQPTSKKRGFSSHIADSNTNANQLLQSSRFTFPVDNDTFQRTQPTQNGFTSNSAENISTKFAAEDWAGTFEAGTNFFKPDPKAAGPQPRGRAQSASRSRGRSPIKISTAPRFAAPAEETSIESPGGTKFSAEQWAQYFKPGKPGLFDPTPDVPRPATKKGRGSVARPTMGGKAAVVDDSETPDEKPLFDAKPTGSSTPFPPSPDAMDVDTPPPTNTVPQFAQKSNTNKDNLKRPAGPSQPQSPTDTEGLKVNFDDMKIQDLISSLNLPSSPTAPAAPQIPSHYERPSRIAFSTFKIDFAKYMKDWDFFNNQFMLHLVARKNQVDALGPRRWEDENGVEFYRRGLREDDVVLKHWQNAREVHEKAIKEFVVVSERIKTREDMAATPSPRKKTH</sequence>
<dbReference type="GO" id="GO:0005737">
    <property type="term" value="C:cytoplasm"/>
    <property type="evidence" value="ECO:0007669"/>
    <property type="project" value="TreeGrafter"/>
</dbReference>
<feature type="compositionally biased region" description="Low complexity" evidence="1">
    <location>
        <begin position="547"/>
        <end position="573"/>
    </location>
</feature>
<dbReference type="PANTHER" id="PTHR44029">
    <property type="entry name" value="DNAJ HOMOLOG SUBFAMILY C MEMBER 21"/>
    <property type="match status" value="1"/>
</dbReference>
<evidence type="ECO:0000256" key="1">
    <source>
        <dbReference type="SAM" id="MobiDB-lite"/>
    </source>
</evidence>
<feature type="compositionally biased region" description="Low complexity" evidence="1">
    <location>
        <begin position="703"/>
        <end position="719"/>
    </location>
</feature>
<dbReference type="EMBL" id="QGMG01001331">
    <property type="protein sequence ID" value="TVY49267.1"/>
    <property type="molecule type" value="Genomic_DNA"/>
</dbReference>
<organism evidence="3 4">
    <name type="scientific">Lachnellula cervina</name>
    <dbReference type="NCBI Taxonomy" id="1316786"/>
    <lineage>
        <taxon>Eukaryota</taxon>
        <taxon>Fungi</taxon>
        <taxon>Dikarya</taxon>
        <taxon>Ascomycota</taxon>
        <taxon>Pezizomycotina</taxon>
        <taxon>Leotiomycetes</taxon>
        <taxon>Helotiales</taxon>
        <taxon>Lachnaceae</taxon>
        <taxon>Lachnellula</taxon>
    </lineage>
</organism>
<feature type="compositionally biased region" description="Polar residues" evidence="1">
    <location>
        <begin position="348"/>
        <end position="358"/>
    </location>
</feature>
<proteinExistence type="predicted"/>
<comment type="caution">
    <text evidence="3">The sequence shown here is derived from an EMBL/GenBank/DDBJ whole genome shotgun (WGS) entry which is preliminary data.</text>
</comment>
<feature type="region of interest" description="Disordered" evidence="1">
    <location>
        <begin position="755"/>
        <end position="865"/>
    </location>
</feature>
<feature type="region of interest" description="Disordered" evidence="1">
    <location>
        <begin position="651"/>
        <end position="670"/>
    </location>
</feature>
<gene>
    <name evidence="3" type="primary">rsp1</name>
    <name evidence="3" type="ORF">LCER1_G007693</name>
</gene>
<evidence type="ECO:0000313" key="4">
    <source>
        <dbReference type="Proteomes" id="UP000481288"/>
    </source>
</evidence>
<dbReference type="Gene3D" id="1.10.287.110">
    <property type="entry name" value="DnaJ domain"/>
    <property type="match status" value="1"/>
</dbReference>
<dbReference type="AlphaFoldDB" id="A0A7D8YXY5"/>
<dbReference type="InterPro" id="IPR001623">
    <property type="entry name" value="DnaJ_domain"/>
</dbReference>
<feature type="compositionally biased region" description="Pro residues" evidence="1">
    <location>
        <begin position="246"/>
        <end position="256"/>
    </location>
</feature>
<feature type="region of interest" description="Disordered" evidence="1">
    <location>
        <begin position="79"/>
        <end position="645"/>
    </location>
</feature>
<accession>A0A7D8YXY5</accession>
<feature type="compositionally biased region" description="Basic and acidic residues" evidence="1">
    <location>
        <begin position="177"/>
        <end position="204"/>
    </location>
</feature>
<dbReference type="Pfam" id="PF00226">
    <property type="entry name" value="DnaJ"/>
    <property type="match status" value="1"/>
</dbReference>
<feature type="region of interest" description="Disordered" evidence="1">
    <location>
        <begin position="688"/>
        <end position="742"/>
    </location>
</feature>
<feature type="compositionally biased region" description="Basic and acidic residues" evidence="1">
    <location>
        <begin position="147"/>
        <end position="161"/>
    </location>
</feature>
<feature type="domain" description="J" evidence="2">
    <location>
        <begin position="9"/>
        <end position="75"/>
    </location>
</feature>
<dbReference type="PROSITE" id="PS50076">
    <property type="entry name" value="DNAJ_2"/>
    <property type="match status" value="1"/>
</dbReference>
<dbReference type="InterPro" id="IPR036869">
    <property type="entry name" value="J_dom_sf"/>
</dbReference>
<feature type="compositionally biased region" description="Pro residues" evidence="1">
    <location>
        <begin position="105"/>
        <end position="123"/>
    </location>
</feature>
<dbReference type="SUPFAM" id="SSF46565">
    <property type="entry name" value="Chaperone J-domain"/>
    <property type="match status" value="1"/>
</dbReference>
<dbReference type="Proteomes" id="UP000481288">
    <property type="component" value="Unassembled WGS sequence"/>
</dbReference>
<protein>
    <submittedName>
        <fullName evidence="3">DnaJ-related protein rsp1</fullName>
    </submittedName>
</protein>
<dbReference type="PRINTS" id="PR00625">
    <property type="entry name" value="JDOMAIN"/>
</dbReference>
<feature type="compositionally biased region" description="Polar residues" evidence="1">
    <location>
        <begin position="392"/>
        <end position="401"/>
    </location>
</feature>
<dbReference type="InterPro" id="IPR051964">
    <property type="entry name" value="Chaperone_stress_response"/>
</dbReference>
<evidence type="ECO:0000259" key="2">
    <source>
        <dbReference type="PROSITE" id="PS50076"/>
    </source>
</evidence>
<dbReference type="CDD" id="cd06257">
    <property type="entry name" value="DnaJ"/>
    <property type="match status" value="1"/>
</dbReference>
<name>A0A7D8YXY5_9HELO</name>
<dbReference type="SMART" id="SM00271">
    <property type="entry name" value="DnaJ"/>
    <property type="match status" value="1"/>
</dbReference>
<keyword evidence="4" id="KW-1185">Reference proteome</keyword>
<dbReference type="PANTHER" id="PTHR44029:SF1">
    <property type="entry name" value="DNAJ HOMOLOG SUBFAMILY C MEMBER 21"/>
    <property type="match status" value="1"/>
</dbReference>
<evidence type="ECO:0000313" key="3">
    <source>
        <dbReference type="EMBL" id="TVY49267.1"/>
    </source>
</evidence>
<feature type="compositionally biased region" description="Basic and acidic residues" evidence="1">
    <location>
        <begin position="270"/>
        <end position="288"/>
    </location>
</feature>
<feature type="compositionally biased region" description="Polar residues" evidence="1">
    <location>
        <begin position="835"/>
        <end position="844"/>
    </location>
</feature>
<feature type="compositionally biased region" description="Basic and acidic residues" evidence="1">
    <location>
        <begin position="445"/>
        <end position="458"/>
    </location>
</feature>